<evidence type="ECO:0000313" key="1">
    <source>
        <dbReference type="EMBL" id="MCD5316440.1"/>
    </source>
</evidence>
<name>A0A9X1NLC4_9ACTN</name>
<evidence type="ECO:0000313" key="2">
    <source>
        <dbReference type="Proteomes" id="UP001138997"/>
    </source>
</evidence>
<gene>
    <name evidence="1" type="ORF">LR394_36645</name>
</gene>
<dbReference type="EMBL" id="JAJOMB010000030">
    <property type="protein sequence ID" value="MCD5316440.1"/>
    <property type="molecule type" value="Genomic_DNA"/>
</dbReference>
<accession>A0A9X1NLC4</accession>
<dbReference type="RefSeq" id="WP_231449292.1">
    <property type="nucleotide sequence ID" value="NZ_JAJOMB010000030.1"/>
</dbReference>
<sequence>MTHAASQLFDPNDLETLRAQVVLPVLTAMLRDGELREYQLGWVNWQADLDTVGPERTAEADCLYVVVVPQVPENRLHHCLWRPGTSYENLAQAAYQFAWVMEEWIPEFVAWGEQRLMPDHLKL</sequence>
<dbReference type="AlphaFoldDB" id="A0A9X1NLC4"/>
<protein>
    <submittedName>
        <fullName evidence="1">Uncharacterized protein</fullName>
    </submittedName>
</protein>
<dbReference type="Proteomes" id="UP001138997">
    <property type="component" value="Unassembled WGS sequence"/>
</dbReference>
<organism evidence="1 2">
    <name type="scientific">Kineosporia babensis</name>
    <dbReference type="NCBI Taxonomy" id="499548"/>
    <lineage>
        <taxon>Bacteria</taxon>
        <taxon>Bacillati</taxon>
        <taxon>Actinomycetota</taxon>
        <taxon>Actinomycetes</taxon>
        <taxon>Kineosporiales</taxon>
        <taxon>Kineosporiaceae</taxon>
        <taxon>Kineosporia</taxon>
    </lineage>
</organism>
<reference evidence="1" key="1">
    <citation type="submission" date="2021-11" db="EMBL/GenBank/DDBJ databases">
        <title>Streptomyces corallinus and Kineosporia corallina sp. nov., two new coral-derived marine actinobacteria.</title>
        <authorList>
            <person name="Buangrab K."/>
            <person name="Sutthacheep M."/>
            <person name="Yeemin T."/>
            <person name="Harunari E."/>
            <person name="Igarashi Y."/>
            <person name="Sripreechasak P."/>
            <person name="Kanchanasin P."/>
            <person name="Tanasupawat S."/>
            <person name="Phongsopitanun W."/>
        </authorList>
    </citation>
    <scope>NUCLEOTIDE SEQUENCE</scope>
    <source>
        <strain evidence="1">JCM 31032</strain>
    </source>
</reference>
<comment type="caution">
    <text evidence="1">The sequence shown here is derived from an EMBL/GenBank/DDBJ whole genome shotgun (WGS) entry which is preliminary data.</text>
</comment>
<keyword evidence="2" id="KW-1185">Reference proteome</keyword>
<proteinExistence type="predicted"/>